<evidence type="ECO:0000256" key="1">
    <source>
        <dbReference type="SAM" id="MobiDB-lite"/>
    </source>
</evidence>
<dbReference type="Proteomes" id="UP000276260">
    <property type="component" value="Unassembled WGS sequence"/>
</dbReference>
<sequence>MAVTGKTTGADMSNTTPILMSADNPTGWKLEELLAQVRKELLVKTEKITGDESTESMKVQCNNLSILRQLFNAEALQRESIAVLEAKSPDQGPTGQARIGAAHANT</sequence>
<keyword evidence="3" id="KW-1185">Reference proteome</keyword>
<organism evidence="2 3">
    <name type="scientific">Rheinheimera mesophila</name>
    <dbReference type="NCBI Taxonomy" id="1547515"/>
    <lineage>
        <taxon>Bacteria</taxon>
        <taxon>Pseudomonadati</taxon>
        <taxon>Pseudomonadota</taxon>
        <taxon>Gammaproteobacteria</taxon>
        <taxon>Chromatiales</taxon>
        <taxon>Chromatiaceae</taxon>
        <taxon>Rheinheimera</taxon>
    </lineage>
</organism>
<name>A0A3P3QQI2_9GAMM</name>
<comment type="caution">
    <text evidence="2">The sequence shown here is derived from an EMBL/GenBank/DDBJ whole genome shotgun (WGS) entry which is preliminary data.</text>
</comment>
<reference evidence="2 3" key="1">
    <citation type="submission" date="2018-11" db="EMBL/GenBank/DDBJ databases">
        <title>Draft genome analysis of Rheinheimera mesophila isolated from an industrial waste site.</title>
        <authorList>
            <person name="Yu Q."/>
            <person name="Qi Y."/>
            <person name="Zhang H."/>
            <person name="Lu Y."/>
            <person name="Pu J."/>
        </authorList>
    </citation>
    <scope>NUCLEOTIDE SEQUENCE [LARGE SCALE GENOMIC DNA]</scope>
    <source>
        <strain evidence="2 3">IITR13</strain>
    </source>
</reference>
<evidence type="ECO:0000313" key="2">
    <source>
        <dbReference type="EMBL" id="RRJ22563.1"/>
    </source>
</evidence>
<dbReference type="RefSeq" id="WP_125060811.1">
    <property type="nucleotide sequence ID" value="NZ_LAVS01000090.1"/>
</dbReference>
<dbReference type="OrthoDB" id="6197714at2"/>
<evidence type="ECO:0000313" key="3">
    <source>
        <dbReference type="Proteomes" id="UP000276260"/>
    </source>
</evidence>
<accession>A0A3P3QQI2</accession>
<proteinExistence type="predicted"/>
<gene>
    <name evidence="2" type="ORF">EIK76_00305</name>
</gene>
<protein>
    <submittedName>
        <fullName evidence="2">Uncharacterized protein</fullName>
    </submittedName>
</protein>
<dbReference type="AlphaFoldDB" id="A0A3P3QQI2"/>
<dbReference type="EMBL" id="RRCF01000001">
    <property type="protein sequence ID" value="RRJ22563.1"/>
    <property type="molecule type" value="Genomic_DNA"/>
</dbReference>
<feature type="region of interest" description="Disordered" evidence="1">
    <location>
        <begin position="86"/>
        <end position="106"/>
    </location>
</feature>